<protein>
    <submittedName>
        <fullName evidence="2">Uncharacterized protein</fullName>
    </submittedName>
</protein>
<dbReference type="Proteomes" id="UP001367676">
    <property type="component" value="Unassembled WGS sequence"/>
</dbReference>
<feature type="compositionally biased region" description="Polar residues" evidence="1">
    <location>
        <begin position="260"/>
        <end position="272"/>
    </location>
</feature>
<proteinExistence type="predicted"/>
<dbReference type="AlphaFoldDB" id="A0AAN9TV21"/>
<evidence type="ECO:0000256" key="1">
    <source>
        <dbReference type="SAM" id="MobiDB-lite"/>
    </source>
</evidence>
<keyword evidence="3" id="KW-1185">Reference proteome</keyword>
<sequence length="280" mass="33218">MFTLYNDIPLEKLDSLGEEIEEDLPKSMKVAASQIQIKTFHIPFRIFDDVTTSRRAFGEVAEVYFLSKTYGFFDLMRTYWKLKKLILIMQHLRRGYEINVETMNRKMSNNRNKEMCLNHIKTNIHLAEQGIFIREDLINSVVKWEIKHIKFPFLERNFDDLQHDRNRKLLKCPAYFDEKKWPDEKHEYLYLLPIFYKIPIKSQKLFTFVEYLDSSNTVRPIMLTSVNPEGFEHYGDDEFIGADESYGKNEEIGDERDTETISNPTDIPSTSQTVINLMDQ</sequence>
<dbReference type="EMBL" id="JBBCAQ010000006">
    <property type="protein sequence ID" value="KAK7603295.1"/>
    <property type="molecule type" value="Genomic_DNA"/>
</dbReference>
<evidence type="ECO:0000313" key="3">
    <source>
        <dbReference type="Proteomes" id="UP001367676"/>
    </source>
</evidence>
<gene>
    <name evidence="2" type="ORF">V9T40_003294</name>
</gene>
<accession>A0AAN9TV21</accession>
<evidence type="ECO:0000313" key="2">
    <source>
        <dbReference type="EMBL" id="KAK7603295.1"/>
    </source>
</evidence>
<name>A0AAN9TV21_9HEMI</name>
<comment type="caution">
    <text evidence="2">The sequence shown here is derived from an EMBL/GenBank/DDBJ whole genome shotgun (WGS) entry which is preliminary data.</text>
</comment>
<feature type="region of interest" description="Disordered" evidence="1">
    <location>
        <begin position="249"/>
        <end position="272"/>
    </location>
</feature>
<reference evidence="2 3" key="1">
    <citation type="submission" date="2024-03" db="EMBL/GenBank/DDBJ databases">
        <title>Adaptation during the transition from Ophiocordyceps entomopathogen to insect associate is accompanied by gene loss and intensified selection.</title>
        <authorList>
            <person name="Ward C.M."/>
            <person name="Onetto C.A."/>
            <person name="Borneman A.R."/>
        </authorList>
    </citation>
    <scope>NUCLEOTIDE SEQUENCE [LARGE SCALE GENOMIC DNA]</scope>
    <source>
        <strain evidence="2">AWRI1</strain>
        <tissue evidence="2">Single Adult Female</tissue>
    </source>
</reference>
<organism evidence="2 3">
    <name type="scientific">Parthenolecanium corni</name>
    <dbReference type="NCBI Taxonomy" id="536013"/>
    <lineage>
        <taxon>Eukaryota</taxon>
        <taxon>Metazoa</taxon>
        <taxon>Ecdysozoa</taxon>
        <taxon>Arthropoda</taxon>
        <taxon>Hexapoda</taxon>
        <taxon>Insecta</taxon>
        <taxon>Pterygota</taxon>
        <taxon>Neoptera</taxon>
        <taxon>Paraneoptera</taxon>
        <taxon>Hemiptera</taxon>
        <taxon>Sternorrhyncha</taxon>
        <taxon>Coccoidea</taxon>
        <taxon>Coccidae</taxon>
        <taxon>Parthenolecanium</taxon>
    </lineage>
</organism>